<reference evidence="3 4" key="1">
    <citation type="submission" date="2023-02" db="EMBL/GenBank/DDBJ databases">
        <title>Genome Sequence of L. cardiaca H63T.</title>
        <authorList>
            <person name="Lopez A.E."/>
            <person name="Cianciotto N.P."/>
        </authorList>
    </citation>
    <scope>NUCLEOTIDE SEQUENCE [LARGE SCALE GENOMIC DNA]</scope>
    <source>
        <strain evidence="3 4">H63</strain>
    </source>
</reference>
<feature type="transmembrane region" description="Helical" evidence="1">
    <location>
        <begin position="50"/>
        <end position="70"/>
    </location>
</feature>
<dbReference type="Proteomes" id="UP001222087">
    <property type="component" value="Chromosome"/>
</dbReference>
<feature type="transmembrane region" description="Helical" evidence="1">
    <location>
        <begin position="227"/>
        <end position="249"/>
    </location>
</feature>
<feature type="transmembrane region" description="Helical" evidence="1">
    <location>
        <begin position="338"/>
        <end position="360"/>
    </location>
</feature>
<dbReference type="Pfam" id="PF07786">
    <property type="entry name" value="HGSNAT_cat"/>
    <property type="match status" value="1"/>
</dbReference>
<feature type="transmembrane region" description="Helical" evidence="1">
    <location>
        <begin position="12"/>
        <end position="30"/>
    </location>
</feature>
<dbReference type="PANTHER" id="PTHR31061:SF24">
    <property type="entry name" value="LD22376P"/>
    <property type="match status" value="1"/>
</dbReference>
<organism evidence="3 4">
    <name type="scientific">Legionella cardiaca</name>
    <dbReference type="NCBI Taxonomy" id="1071983"/>
    <lineage>
        <taxon>Bacteria</taxon>
        <taxon>Pseudomonadati</taxon>
        <taxon>Pseudomonadota</taxon>
        <taxon>Gammaproteobacteria</taxon>
        <taxon>Legionellales</taxon>
        <taxon>Legionellaceae</taxon>
        <taxon>Legionella</taxon>
    </lineage>
</organism>
<gene>
    <name evidence="3" type="ORF">PXX05_06580</name>
</gene>
<dbReference type="EMBL" id="CP119078">
    <property type="protein sequence ID" value="WED44444.1"/>
    <property type="molecule type" value="Genomic_DNA"/>
</dbReference>
<feature type="transmembrane region" description="Helical" evidence="1">
    <location>
        <begin position="199"/>
        <end position="220"/>
    </location>
</feature>
<feature type="transmembrane region" description="Helical" evidence="1">
    <location>
        <begin position="292"/>
        <end position="318"/>
    </location>
</feature>
<evidence type="ECO:0000259" key="2">
    <source>
        <dbReference type="Pfam" id="PF07786"/>
    </source>
</evidence>
<evidence type="ECO:0000256" key="1">
    <source>
        <dbReference type="SAM" id="Phobius"/>
    </source>
</evidence>
<keyword evidence="4" id="KW-1185">Reference proteome</keyword>
<evidence type="ECO:0000313" key="4">
    <source>
        <dbReference type="Proteomes" id="UP001222087"/>
    </source>
</evidence>
<feature type="transmembrane region" description="Helical" evidence="1">
    <location>
        <begin position="142"/>
        <end position="161"/>
    </location>
</feature>
<keyword evidence="1" id="KW-0812">Transmembrane</keyword>
<dbReference type="RefSeq" id="WP_275090262.1">
    <property type="nucleotide sequence ID" value="NZ_CP119078.1"/>
</dbReference>
<feature type="domain" description="Heparan-alpha-glucosaminide N-acetyltransferase catalytic" evidence="2">
    <location>
        <begin position="10"/>
        <end position="158"/>
    </location>
</feature>
<protein>
    <submittedName>
        <fullName evidence="3">Heparan-alpha-glucosaminide N-acetyltransferase domain-containing protein</fullName>
    </submittedName>
</protein>
<dbReference type="InterPro" id="IPR012429">
    <property type="entry name" value="HGSNAT_cat"/>
</dbReference>
<name>A0ABY8AVH2_9GAMM</name>
<keyword evidence="1" id="KW-1133">Transmembrane helix</keyword>
<sequence length="368" mass="41600">MIDTEKKTSRLLSLDVFRGLTIALMILVNSPGNSTVYGFLEHSEWNGCTLADVVFPFFIFIVGVSLVLSLTKSKAVGLTFKELLPKILRRTFIIFLLGLFLNAFPYHFDFETLRFFGVLQRIAICYLVCALLFLTTRITTQFIILITLLVGYWLLMTFIPVPGYGTNNLTPQGNLAAYVDRLIFSSAHLYGKFYDPEGLLSTLPAIATGLIGNLAGFWLISRRKPSVQITGMVIAGVLCSIAGILWGLWFPINKSLWTSSYVLWTGGLALLILGFCYWLIDIKGWKKWSKPFEIFGVNALTAYFLHVFFIKIQIMVVIPPGNLRSYLTEHLFGWASSVNASLLYALSYTLFWLLILTVLYRNKIFIKI</sequence>
<keyword evidence="1" id="KW-0472">Membrane</keyword>
<feature type="transmembrane region" description="Helical" evidence="1">
    <location>
        <begin position="114"/>
        <end position="135"/>
    </location>
</feature>
<evidence type="ECO:0000313" key="3">
    <source>
        <dbReference type="EMBL" id="WED44444.1"/>
    </source>
</evidence>
<accession>A0ABY8AVH2</accession>
<feature type="transmembrane region" description="Helical" evidence="1">
    <location>
        <begin position="261"/>
        <end position="280"/>
    </location>
</feature>
<dbReference type="PANTHER" id="PTHR31061">
    <property type="entry name" value="LD22376P"/>
    <property type="match status" value="1"/>
</dbReference>
<proteinExistence type="predicted"/>
<feature type="transmembrane region" description="Helical" evidence="1">
    <location>
        <begin position="91"/>
        <end position="108"/>
    </location>
</feature>